<dbReference type="Pfam" id="PF05050">
    <property type="entry name" value="Methyltransf_21"/>
    <property type="match status" value="1"/>
</dbReference>
<keyword evidence="2" id="KW-0808">Transferase</keyword>
<dbReference type="Proteomes" id="UP001442494">
    <property type="component" value="Unassembled WGS sequence"/>
</dbReference>
<evidence type="ECO:0000313" key="3">
    <source>
        <dbReference type="Proteomes" id="UP001442494"/>
    </source>
</evidence>
<dbReference type="GO" id="GO:0032259">
    <property type="term" value="P:methylation"/>
    <property type="evidence" value="ECO:0007669"/>
    <property type="project" value="UniProtKB-KW"/>
</dbReference>
<dbReference type="PANTHER" id="PTHR36973:SF4">
    <property type="entry name" value="NODULATION PROTEIN"/>
    <property type="match status" value="1"/>
</dbReference>
<accession>A0ABV0JQP2</accession>
<comment type="caution">
    <text evidence="2">The sequence shown here is derived from an EMBL/GenBank/DDBJ whole genome shotgun (WGS) entry which is preliminary data.</text>
</comment>
<dbReference type="PANTHER" id="PTHR36973">
    <property type="entry name" value="SLL1456 PROTEIN-RELATED"/>
    <property type="match status" value="1"/>
</dbReference>
<organism evidence="2 3">
    <name type="scientific">Funiculus sociatus GB2-A5</name>
    <dbReference type="NCBI Taxonomy" id="2933946"/>
    <lineage>
        <taxon>Bacteria</taxon>
        <taxon>Bacillati</taxon>
        <taxon>Cyanobacteriota</taxon>
        <taxon>Cyanophyceae</taxon>
        <taxon>Coleofasciculales</taxon>
        <taxon>Coleofasciculaceae</taxon>
        <taxon>Funiculus</taxon>
    </lineage>
</organism>
<gene>
    <name evidence="2" type="ORF">NDI37_14675</name>
</gene>
<reference evidence="2 3" key="1">
    <citation type="submission" date="2022-04" db="EMBL/GenBank/DDBJ databases">
        <title>Positive selection, recombination, and allopatry shape intraspecific diversity of widespread and dominant cyanobacteria.</title>
        <authorList>
            <person name="Wei J."/>
            <person name="Shu W."/>
            <person name="Hu C."/>
        </authorList>
    </citation>
    <scope>NUCLEOTIDE SEQUENCE [LARGE SCALE GENOMIC DNA]</scope>
    <source>
        <strain evidence="2 3">GB2-A5</strain>
    </source>
</reference>
<keyword evidence="3" id="KW-1185">Reference proteome</keyword>
<dbReference type="GO" id="GO:0008168">
    <property type="term" value="F:methyltransferase activity"/>
    <property type="evidence" value="ECO:0007669"/>
    <property type="project" value="UniProtKB-KW"/>
</dbReference>
<keyword evidence="2" id="KW-0489">Methyltransferase</keyword>
<dbReference type="NCBIfam" id="TIGR01444">
    <property type="entry name" value="fkbM_fam"/>
    <property type="match status" value="1"/>
</dbReference>
<dbReference type="InterPro" id="IPR029063">
    <property type="entry name" value="SAM-dependent_MTases_sf"/>
</dbReference>
<name>A0ABV0JQP2_9CYAN</name>
<proteinExistence type="predicted"/>
<dbReference type="InterPro" id="IPR053188">
    <property type="entry name" value="FkbM_Methyltransferase"/>
</dbReference>
<feature type="domain" description="Methyltransferase FkbM" evidence="1">
    <location>
        <begin position="33"/>
        <end position="214"/>
    </location>
</feature>
<dbReference type="EMBL" id="JAMPKK010000031">
    <property type="protein sequence ID" value="MEP0865712.1"/>
    <property type="molecule type" value="Genomic_DNA"/>
</dbReference>
<dbReference type="InterPro" id="IPR006342">
    <property type="entry name" value="FkbM_mtfrase"/>
</dbReference>
<protein>
    <submittedName>
        <fullName evidence="2">FkbM family methyltransferase</fullName>
    </submittedName>
</protein>
<evidence type="ECO:0000259" key="1">
    <source>
        <dbReference type="Pfam" id="PF05050"/>
    </source>
</evidence>
<dbReference type="RefSeq" id="WP_190447813.1">
    <property type="nucleotide sequence ID" value="NZ_JAMPKK010000031.1"/>
</dbReference>
<evidence type="ECO:0000313" key="2">
    <source>
        <dbReference type="EMBL" id="MEP0865712.1"/>
    </source>
</evidence>
<dbReference type="SUPFAM" id="SSF53335">
    <property type="entry name" value="S-adenosyl-L-methionine-dependent methyltransferases"/>
    <property type="match status" value="1"/>
</dbReference>
<sequence>MIFTRDDYIKMPSPIEKELKILFNTHSKLTIFDIGSCEGEDSIKYAKLFPNSKIYSIEALPKNLPILYTNLEKYSTKNVEVLPVALSDKRGKAAFYVSSGNPDNLSRSNDWDYGNKSSSLLPPDQHIQYWPWCKFNEVIEVETDTLNNVCKYYNIEVIDFLHMDVQGAELKVLKGAGKFLKKIKVIWLEVEHISLYQGQPLKKEVENFMRENGFFKIKDTVNKVTGDHLYLNSKYFNFLFYKVLNLLNLF</sequence>
<dbReference type="Gene3D" id="3.40.50.150">
    <property type="entry name" value="Vaccinia Virus protein VP39"/>
    <property type="match status" value="1"/>
</dbReference>